<dbReference type="InterPro" id="IPR018988">
    <property type="entry name" value="DUF2000"/>
</dbReference>
<dbReference type="AlphaFoldDB" id="A0A0M2RA12"/>
<gene>
    <name evidence="1" type="ORF">WH95_03080</name>
</gene>
<protein>
    <recommendedName>
        <fullName evidence="3">DUF2000 domain-containing protein</fullName>
    </recommendedName>
</protein>
<accession>A0A0M2RA12</accession>
<evidence type="ECO:0000313" key="2">
    <source>
        <dbReference type="Proteomes" id="UP000034491"/>
    </source>
</evidence>
<comment type="caution">
    <text evidence="1">The sequence shown here is derived from an EMBL/GenBank/DDBJ whole genome shotgun (WGS) entry which is preliminary data.</text>
</comment>
<proteinExistence type="predicted"/>
<dbReference type="PIRSF" id="PIRSF033736">
    <property type="entry name" value="UCP033763"/>
    <property type="match status" value="1"/>
</dbReference>
<sequence length="124" mass="13746">MAIGFIANTASVLSLSIGKQHPEIIGKDINDSDGHNHHGITILPVPVLKGTAPLLHHLREQVRPYEHQVTVVDLIDTTRTTQTYMEYSKQMLSTPTEQLIFCGMALYGPKKLVNKFTGNLGLLR</sequence>
<dbReference type="InterPro" id="IPR023476">
    <property type="entry name" value="Pep_tRNA_hydro_II_dom_sf"/>
</dbReference>
<dbReference type="Gene3D" id="3.40.1490.10">
    <property type="entry name" value="Bit1"/>
    <property type="match status" value="1"/>
</dbReference>
<keyword evidence="2" id="KW-1185">Reference proteome</keyword>
<evidence type="ECO:0000313" key="1">
    <source>
        <dbReference type="EMBL" id="KKJ78511.1"/>
    </source>
</evidence>
<dbReference type="STRING" id="1549748.WH95_03080"/>
<dbReference type="PATRIC" id="fig|1549748.8.peg.1212"/>
<dbReference type="Proteomes" id="UP000034491">
    <property type="component" value="Unassembled WGS sequence"/>
</dbReference>
<organism evidence="1 2">
    <name type="scientific">Kiloniella litopenaei</name>
    <dbReference type="NCBI Taxonomy" id="1549748"/>
    <lineage>
        <taxon>Bacteria</taxon>
        <taxon>Pseudomonadati</taxon>
        <taxon>Pseudomonadota</taxon>
        <taxon>Alphaproteobacteria</taxon>
        <taxon>Rhodospirillales</taxon>
        <taxon>Kiloniellaceae</taxon>
        <taxon>Kiloniella</taxon>
    </lineage>
</organism>
<dbReference type="Pfam" id="PF09391">
    <property type="entry name" value="DUF2000"/>
    <property type="match status" value="1"/>
</dbReference>
<dbReference type="EMBL" id="LANI01000002">
    <property type="protein sequence ID" value="KKJ78511.1"/>
    <property type="molecule type" value="Genomic_DNA"/>
</dbReference>
<dbReference type="InterPro" id="IPR017021">
    <property type="entry name" value="UCP033763"/>
</dbReference>
<evidence type="ECO:0008006" key="3">
    <source>
        <dbReference type="Google" id="ProtNLM"/>
    </source>
</evidence>
<reference evidence="1 2" key="1">
    <citation type="submission" date="2015-03" db="EMBL/GenBank/DDBJ databases">
        <title>Genome sequence of Kiloniella sp. P1-1, isolated from the gut microflora of Pacific white shrimp, Penaeus vannamei.</title>
        <authorList>
            <person name="Shao Z."/>
            <person name="Wang L."/>
            <person name="Li X."/>
        </authorList>
    </citation>
    <scope>NUCLEOTIDE SEQUENCE [LARGE SCALE GENOMIC DNA]</scope>
    <source>
        <strain evidence="1 2">P1-1</strain>
    </source>
</reference>
<name>A0A0M2RA12_9PROT</name>
<dbReference type="SUPFAM" id="SSF102462">
    <property type="entry name" value="Peptidyl-tRNA hydrolase II"/>
    <property type="match status" value="1"/>
</dbReference>